<comment type="caution">
    <text evidence="2">The sequence shown here is derived from an EMBL/GenBank/DDBJ whole genome shotgun (WGS) entry which is preliminary data.</text>
</comment>
<feature type="region of interest" description="Disordered" evidence="1">
    <location>
        <begin position="45"/>
        <end position="79"/>
    </location>
</feature>
<dbReference type="Proteomes" id="UP000298327">
    <property type="component" value="Unassembled WGS sequence"/>
</dbReference>
<evidence type="ECO:0000313" key="2">
    <source>
        <dbReference type="EMBL" id="TFY69735.1"/>
    </source>
</evidence>
<accession>A0A4Y9Z4W9</accession>
<keyword evidence="3" id="KW-1185">Reference proteome</keyword>
<gene>
    <name evidence="2" type="ORF">EVG20_g3019</name>
</gene>
<sequence>MQGIAPTLIIVRVGTNHSPETACTSAAQTAPLQIARPVTSTMWSTVGDNIDSPCERRVTTSTDKTPGHDHVDQLDESQL</sequence>
<proteinExistence type="predicted"/>
<organism evidence="2 3">
    <name type="scientific">Dentipellis fragilis</name>
    <dbReference type="NCBI Taxonomy" id="205917"/>
    <lineage>
        <taxon>Eukaryota</taxon>
        <taxon>Fungi</taxon>
        <taxon>Dikarya</taxon>
        <taxon>Basidiomycota</taxon>
        <taxon>Agaricomycotina</taxon>
        <taxon>Agaricomycetes</taxon>
        <taxon>Russulales</taxon>
        <taxon>Hericiaceae</taxon>
        <taxon>Dentipellis</taxon>
    </lineage>
</organism>
<name>A0A4Y9Z4W9_9AGAM</name>
<dbReference type="OrthoDB" id="10537060at2759"/>
<protein>
    <submittedName>
        <fullName evidence="2">Uncharacterized protein</fullName>
    </submittedName>
</protein>
<dbReference type="AlphaFoldDB" id="A0A4Y9Z4W9"/>
<reference evidence="2 3" key="1">
    <citation type="submission" date="2019-02" db="EMBL/GenBank/DDBJ databases">
        <title>Genome sequencing of the rare red list fungi Dentipellis fragilis.</title>
        <authorList>
            <person name="Buettner E."/>
            <person name="Kellner H."/>
        </authorList>
    </citation>
    <scope>NUCLEOTIDE SEQUENCE [LARGE SCALE GENOMIC DNA]</scope>
    <source>
        <strain evidence="2 3">DSM 105465</strain>
    </source>
</reference>
<evidence type="ECO:0000313" key="3">
    <source>
        <dbReference type="Proteomes" id="UP000298327"/>
    </source>
</evidence>
<evidence type="ECO:0000256" key="1">
    <source>
        <dbReference type="SAM" id="MobiDB-lite"/>
    </source>
</evidence>
<dbReference type="EMBL" id="SEOQ01000129">
    <property type="protein sequence ID" value="TFY69735.1"/>
    <property type="molecule type" value="Genomic_DNA"/>
</dbReference>